<dbReference type="AlphaFoldDB" id="A0A553UZ07"/>
<dbReference type="InterPro" id="IPR045540">
    <property type="entry name" value="YegS/DAGK_C"/>
</dbReference>
<keyword evidence="1" id="KW-0808">Transferase</keyword>
<evidence type="ECO:0000256" key="1">
    <source>
        <dbReference type="ARBA" id="ARBA00022679"/>
    </source>
</evidence>
<dbReference type="InterPro" id="IPR017438">
    <property type="entry name" value="ATP-NAD_kinase_N"/>
</dbReference>
<name>A0A553UZ07_9DEIO</name>
<evidence type="ECO:0000256" key="2">
    <source>
        <dbReference type="ARBA" id="ARBA00022741"/>
    </source>
</evidence>
<dbReference type="PANTHER" id="PTHR12358:SF54">
    <property type="entry name" value="SPHINGOSINE KINASE RELATED PROTEIN"/>
    <property type="match status" value="1"/>
</dbReference>
<accession>A0A553UZ07</accession>
<dbReference type="Pfam" id="PF19279">
    <property type="entry name" value="YegS_C"/>
    <property type="match status" value="1"/>
</dbReference>
<comment type="caution">
    <text evidence="6">The sequence shown here is derived from an EMBL/GenBank/DDBJ whole genome shotgun (WGS) entry which is preliminary data.</text>
</comment>
<feature type="domain" description="DAGKc" evidence="5">
    <location>
        <begin position="1"/>
        <end position="128"/>
    </location>
</feature>
<keyword evidence="4" id="KW-0067">ATP-binding</keyword>
<dbReference type="PANTHER" id="PTHR12358">
    <property type="entry name" value="SPHINGOSINE KINASE"/>
    <property type="match status" value="1"/>
</dbReference>
<dbReference type="Proteomes" id="UP000316092">
    <property type="component" value="Unassembled WGS sequence"/>
</dbReference>
<dbReference type="GO" id="GO:0016301">
    <property type="term" value="F:kinase activity"/>
    <property type="evidence" value="ECO:0007669"/>
    <property type="project" value="UniProtKB-KW"/>
</dbReference>
<dbReference type="Gene3D" id="2.60.200.40">
    <property type="match status" value="1"/>
</dbReference>
<keyword evidence="3 6" id="KW-0418">Kinase</keyword>
<evidence type="ECO:0000256" key="3">
    <source>
        <dbReference type="ARBA" id="ARBA00022777"/>
    </source>
</evidence>
<dbReference type="SUPFAM" id="SSF111331">
    <property type="entry name" value="NAD kinase/diacylglycerol kinase-like"/>
    <property type="match status" value="1"/>
</dbReference>
<dbReference type="EMBL" id="VKDB01000009">
    <property type="protein sequence ID" value="TSA85456.1"/>
    <property type="molecule type" value="Genomic_DNA"/>
</dbReference>
<dbReference type="Gene3D" id="3.40.50.10330">
    <property type="entry name" value="Probable inorganic polyphosphate/atp-NAD kinase, domain 1"/>
    <property type="match status" value="1"/>
</dbReference>
<organism evidence="6 7">
    <name type="scientific">Deinococcus detaillensis</name>
    <dbReference type="NCBI Taxonomy" id="2592048"/>
    <lineage>
        <taxon>Bacteria</taxon>
        <taxon>Thermotogati</taxon>
        <taxon>Deinococcota</taxon>
        <taxon>Deinococci</taxon>
        <taxon>Deinococcales</taxon>
        <taxon>Deinococcaceae</taxon>
        <taxon>Deinococcus</taxon>
    </lineage>
</organism>
<keyword evidence="7" id="KW-1185">Reference proteome</keyword>
<protein>
    <submittedName>
        <fullName evidence="6">Diacylglycerol kinase family lipid kinase</fullName>
    </submittedName>
</protein>
<dbReference type="Pfam" id="PF00781">
    <property type="entry name" value="DAGK_cat"/>
    <property type="match status" value="1"/>
</dbReference>
<evidence type="ECO:0000313" key="7">
    <source>
        <dbReference type="Proteomes" id="UP000316092"/>
    </source>
</evidence>
<sequence>MRATLIHNGLAGGAKHVTPEVILEALHGLGFDAEYHVTHSEKDLATALEHPGDLVVVAGGDGTVRAVACTILNRPDKAPALALIPLGTSNNIARSMGLTGYSPLDIARSLSTPRRIPFDVGLARGPWGERLFLESFGIGMLADLLDRYDPDAPKSVLRGVAAITGATLLRHAVPCQIEGLSETPLNADCLILEVVNTPTISNGVRLAPEASPSSGVLQLVIVEGIGAGSVAADLVALAAGQLERRKNVISQPVTHLRIVWDGTPVHLDAEIWPSEDTAPRFGESAVEIEVRPGALEIWVPTSDSAVK</sequence>
<reference evidence="6 7" key="1">
    <citation type="submission" date="2019-07" db="EMBL/GenBank/DDBJ databases">
        <title>Deinococcus detaillus sp. nov., isolated from humus soil in Antarctica.</title>
        <authorList>
            <person name="Zhang K."/>
        </authorList>
    </citation>
    <scope>NUCLEOTIDE SEQUENCE [LARGE SCALE GENOMIC DNA]</scope>
    <source>
        <strain evidence="6 7">H1</strain>
    </source>
</reference>
<evidence type="ECO:0000259" key="5">
    <source>
        <dbReference type="PROSITE" id="PS50146"/>
    </source>
</evidence>
<proteinExistence type="predicted"/>
<dbReference type="SMART" id="SM00046">
    <property type="entry name" value="DAGKc"/>
    <property type="match status" value="1"/>
</dbReference>
<keyword evidence="2" id="KW-0547">Nucleotide-binding</keyword>
<dbReference type="InterPro" id="IPR001206">
    <property type="entry name" value="Diacylglycerol_kinase_cat_dom"/>
</dbReference>
<dbReference type="GO" id="GO:0005524">
    <property type="term" value="F:ATP binding"/>
    <property type="evidence" value="ECO:0007669"/>
    <property type="project" value="UniProtKB-KW"/>
</dbReference>
<evidence type="ECO:0000313" key="6">
    <source>
        <dbReference type="EMBL" id="TSA85456.1"/>
    </source>
</evidence>
<dbReference type="OrthoDB" id="142078at2"/>
<dbReference type="InterPro" id="IPR050187">
    <property type="entry name" value="Lipid_Phosphate_FormReg"/>
</dbReference>
<evidence type="ECO:0000256" key="4">
    <source>
        <dbReference type="ARBA" id="ARBA00022840"/>
    </source>
</evidence>
<dbReference type="InterPro" id="IPR016064">
    <property type="entry name" value="NAD/diacylglycerol_kinase_sf"/>
</dbReference>
<dbReference type="PROSITE" id="PS50146">
    <property type="entry name" value="DAGK"/>
    <property type="match status" value="1"/>
</dbReference>
<gene>
    <name evidence="6" type="ORF">FNU79_09665</name>
</gene>